<protein>
    <submittedName>
        <fullName evidence="2">Zinc finger MYM-type protein 1</fullName>
    </submittedName>
</protein>
<reference evidence="2 3" key="1">
    <citation type="journal article" date="2010" name="Science">
        <title>Genomic comparison of the ants Camponotus floridanus and Harpegnathos saltator.</title>
        <authorList>
            <person name="Bonasio R."/>
            <person name="Zhang G."/>
            <person name="Ye C."/>
            <person name="Mutti N.S."/>
            <person name="Fang X."/>
            <person name="Qin N."/>
            <person name="Donahue G."/>
            <person name="Yang P."/>
            <person name="Li Q."/>
            <person name="Li C."/>
            <person name="Zhang P."/>
            <person name="Huang Z."/>
            <person name="Berger S.L."/>
            <person name="Reinberg D."/>
            <person name="Wang J."/>
            <person name="Liebig J."/>
        </authorList>
    </citation>
    <scope>NUCLEOTIDE SEQUENCE [LARGE SCALE GENOMIC DNA]</scope>
    <source>
        <strain evidence="3">C129</strain>
    </source>
</reference>
<evidence type="ECO:0000313" key="2">
    <source>
        <dbReference type="EMBL" id="EFN61581.1"/>
    </source>
</evidence>
<dbReference type="PANTHER" id="PTHR45749:SF21">
    <property type="entry name" value="DUF4371 DOMAIN-CONTAINING PROTEIN"/>
    <property type="match status" value="1"/>
</dbReference>
<dbReference type="Pfam" id="PF05699">
    <property type="entry name" value="Dimer_Tnp_hAT"/>
    <property type="match status" value="1"/>
</dbReference>
<dbReference type="Proteomes" id="UP000000311">
    <property type="component" value="Unassembled WGS sequence"/>
</dbReference>
<evidence type="ECO:0000259" key="1">
    <source>
        <dbReference type="Pfam" id="PF05699"/>
    </source>
</evidence>
<dbReference type="GO" id="GO:0046983">
    <property type="term" value="F:protein dimerization activity"/>
    <property type="evidence" value="ECO:0007669"/>
    <property type="project" value="InterPro"/>
</dbReference>
<dbReference type="InterPro" id="IPR008906">
    <property type="entry name" value="HATC_C_dom"/>
</dbReference>
<evidence type="ECO:0000313" key="3">
    <source>
        <dbReference type="Proteomes" id="UP000000311"/>
    </source>
</evidence>
<feature type="domain" description="HAT C-terminal dimerisation" evidence="1">
    <location>
        <begin position="3"/>
        <end position="72"/>
    </location>
</feature>
<feature type="non-terminal residue" evidence="2">
    <location>
        <position position="92"/>
    </location>
</feature>
<accession>E2AYA8</accession>
<dbReference type="PANTHER" id="PTHR45749">
    <property type="match status" value="1"/>
</dbReference>
<name>E2AYA8_CAMFO</name>
<dbReference type="STRING" id="104421.E2AYA8"/>
<dbReference type="OrthoDB" id="10015673at2759"/>
<dbReference type="InParanoid" id="E2AYA8"/>
<dbReference type="OMA" id="MFFLQMA"/>
<gene>
    <name evidence="2" type="ORF">EAG_09177</name>
</gene>
<dbReference type="AlphaFoldDB" id="E2AYA8"/>
<organism evidence="3">
    <name type="scientific">Camponotus floridanus</name>
    <name type="common">Florida carpenter ant</name>
    <dbReference type="NCBI Taxonomy" id="104421"/>
    <lineage>
        <taxon>Eukaryota</taxon>
        <taxon>Metazoa</taxon>
        <taxon>Ecdysozoa</taxon>
        <taxon>Arthropoda</taxon>
        <taxon>Hexapoda</taxon>
        <taxon>Insecta</taxon>
        <taxon>Pterygota</taxon>
        <taxon>Neoptera</taxon>
        <taxon>Endopterygota</taxon>
        <taxon>Hymenoptera</taxon>
        <taxon>Apocrita</taxon>
        <taxon>Aculeata</taxon>
        <taxon>Formicoidea</taxon>
        <taxon>Formicidae</taxon>
        <taxon>Formicinae</taxon>
        <taxon>Camponotus</taxon>
    </lineage>
</organism>
<dbReference type="EMBL" id="GL443862">
    <property type="protein sequence ID" value="EFN61581.1"/>
    <property type="molecule type" value="Genomic_DNA"/>
</dbReference>
<proteinExistence type="predicted"/>
<keyword evidence="3" id="KW-1185">Reference proteome</keyword>
<sequence>PIDILNKLAQNGFLEIFPNLTIAFRILLTMPISVATGEASFSKLKLIKNYLRSTMTQTRLSDLAILSIEKELANNLDYKDVIEIFAKAKARR</sequence>
<feature type="non-terminal residue" evidence="2">
    <location>
        <position position="1"/>
    </location>
</feature>